<dbReference type="EMBL" id="VIEB01001196">
    <property type="protein sequence ID" value="TQD74302.1"/>
    <property type="molecule type" value="Genomic_DNA"/>
</dbReference>
<gene>
    <name evidence="1" type="ORF">C1H46_040163</name>
</gene>
<dbReference type="Proteomes" id="UP000315295">
    <property type="component" value="Unassembled WGS sequence"/>
</dbReference>
<name>A0A540KJV6_MALBA</name>
<protein>
    <submittedName>
        <fullName evidence="1">Uncharacterized protein</fullName>
    </submittedName>
</protein>
<sequence length="57" mass="6200">MSPRCLSTSVCHSLCLQSTHSLHDIKRVRPGLLVGKCGAHPRLDVAHLKPERRGSAS</sequence>
<keyword evidence="2" id="KW-1185">Reference proteome</keyword>
<evidence type="ECO:0000313" key="2">
    <source>
        <dbReference type="Proteomes" id="UP000315295"/>
    </source>
</evidence>
<dbReference type="AlphaFoldDB" id="A0A540KJV6"/>
<accession>A0A540KJV6</accession>
<comment type="caution">
    <text evidence="1">The sequence shown here is derived from an EMBL/GenBank/DDBJ whole genome shotgun (WGS) entry which is preliminary data.</text>
</comment>
<proteinExistence type="predicted"/>
<organism evidence="1 2">
    <name type="scientific">Malus baccata</name>
    <name type="common">Siberian crab apple</name>
    <name type="synonym">Pyrus baccata</name>
    <dbReference type="NCBI Taxonomy" id="106549"/>
    <lineage>
        <taxon>Eukaryota</taxon>
        <taxon>Viridiplantae</taxon>
        <taxon>Streptophyta</taxon>
        <taxon>Embryophyta</taxon>
        <taxon>Tracheophyta</taxon>
        <taxon>Spermatophyta</taxon>
        <taxon>Magnoliopsida</taxon>
        <taxon>eudicotyledons</taxon>
        <taxon>Gunneridae</taxon>
        <taxon>Pentapetalae</taxon>
        <taxon>rosids</taxon>
        <taxon>fabids</taxon>
        <taxon>Rosales</taxon>
        <taxon>Rosaceae</taxon>
        <taxon>Amygdaloideae</taxon>
        <taxon>Maleae</taxon>
        <taxon>Malus</taxon>
    </lineage>
</organism>
<evidence type="ECO:0000313" key="1">
    <source>
        <dbReference type="EMBL" id="TQD74302.1"/>
    </source>
</evidence>
<reference evidence="1 2" key="1">
    <citation type="journal article" date="2019" name="G3 (Bethesda)">
        <title>Sequencing of a Wild Apple (Malus baccata) Genome Unravels the Differences Between Cultivated and Wild Apple Species Regarding Disease Resistance and Cold Tolerance.</title>
        <authorList>
            <person name="Chen X."/>
        </authorList>
    </citation>
    <scope>NUCLEOTIDE SEQUENCE [LARGE SCALE GENOMIC DNA]</scope>
    <source>
        <strain evidence="2">cv. Shandingzi</strain>
        <tissue evidence="1">Leaves</tissue>
    </source>
</reference>